<reference evidence="1" key="2">
    <citation type="submission" date="2018-04" db="EMBL/GenBank/DDBJ databases">
        <title>OnivRS2 (Oryza nivara Reference Sequence Version 2).</title>
        <authorList>
            <person name="Zhang J."/>
            <person name="Kudrna D."/>
            <person name="Lee S."/>
            <person name="Talag J."/>
            <person name="Rajasekar S."/>
            <person name="Welchert J."/>
            <person name="Hsing Y.-I."/>
            <person name="Wing R.A."/>
        </authorList>
    </citation>
    <scope>NUCLEOTIDE SEQUENCE [LARGE SCALE GENOMIC DNA]</scope>
    <source>
        <strain evidence="1">SL10</strain>
    </source>
</reference>
<evidence type="ECO:0000313" key="2">
    <source>
        <dbReference type="Proteomes" id="UP000006591"/>
    </source>
</evidence>
<dbReference type="AlphaFoldDB" id="A0A0E0H0A5"/>
<proteinExistence type="predicted"/>
<evidence type="ECO:0000313" key="1">
    <source>
        <dbReference type="EnsemblPlants" id="ONIVA04G09400.3"/>
    </source>
</evidence>
<protein>
    <submittedName>
        <fullName evidence="1">Acetyl-coenzyme A synthetase</fullName>
    </submittedName>
</protein>
<dbReference type="EnsemblPlants" id="ONIVA04G09400.3">
    <property type="protein sequence ID" value="ONIVA04G09400.3"/>
    <property type="gene ID" value="ONIVA04G09400"/>
</dbReference>
<organism evidence="1">
    <name type="scientific">Oryza nivara</name>
    <name type="common">Indian wild rice</name>
    <name type="synonym">Oryza sativa f. spontanea</name>
    <dbReference type="NCBI Taxonomy" id="4536"/>
    <lineage>
        <taxon>Eukaryota</taxon>
        <taxon>Viridiplantae</taxon>
        <taxon>Streptophyta</taxon>
        <taxon>Embryophyta</taxon>
        <taxon>Tracheophyta</taxon>
        <taxon>Spermatophyta</taxon>
        <taxon>Magnoliopsida</taxon>
        <taxon>Liliopsida</taxon>
        <taxon>Poales</taxon>
        <taxon>Poaceae</taxon>
        <taxon>BOP clade</taxon>
        <taxon>Oryzoideae</taxon>
        <taxon>Oryzeae</taxon>
        <taxon>Oryzinae</taxon>
        <taxon>Oryza</taxon>
    </lineage>
</organism>
<dbReference type="Gramene" id="ONIVA04G09400.3">
    <property type="protein sequence ID" value="ONIVA04G09400.3"/>
    <property type="gene ID" value="ONIVA04G09400"/>
</dbReference>
<dbReference type="HOGENOM" id="CLU_2007617_0_0_1"/>
<accession>A0A0E0H0A5</accession>
<sequence length="124" mass="12550">MAQLHIYASCGCARARAAIPLPAQAQASAAALPWVMSVTSPPLLRRGGWAMGASDHAAVAAAASGNGKPRARRPSAAAAAVLGEPVAASDDHGLVHPSADFASQALVSSTQQIRQEWQTATAQS</sequence>
<name>A0A0E0H0A5_ORYNI</name>
<keyword evidence="2" id="KW-1185">Reference proteome</keyword>
<dbReference type="Proteomes" id="UP000006591">
    <property type="component" value="Chromosome 4"/>
</dbReference>
<reference evidence="1" key="1">
    <citation type="submission" date="2015-04" db="UniProtKB">
        <authorList>
            <consortium name="EnsemblPlants"/>
        </authorList>
    </citation>
    <scope>IDENTIFICATION</scope>
    <source>
        <strain evidence="1">SL10</strain>
    </source>
</reference>